<dbReference type="HOGENOM" id="CLU_039327_0_0_1"/>
<dbReference type="EMBL" id="KN819425">
    <property type="protein sequence ID" value="KIJ09939.1"/>
    <property type="molecule type" value="Genomic_DNA"/>
</dbReference>
<organism evidence="1 2">
    <name type="scientific">Paxillus involutus ATCC 200175</name>
    <dbReference type="NCBI Taxonomy" id="664439"/>
    <lineage>
        <taxon>Eukaryota</taxon>
        <taxon>Fungi</taxon>
        <taxon>Dikarya</taxon>
        <taxon>Basidiomycota</taxon>
        <taxon>Agaricomycotina</taxon>
        <taxon>Agaricomycetes</taxon>
        <taxon>Agaricomycetidae</taxon>
        <taxon>Boletales</taxon>
        <taxon>Paxilineae</taxon>
        <taxon>Paxillaceae</taxon>
        <taxon>Paxillus</taxon>
    </lineage>
</organism>
<proteinExistence type="predicted"/>
<dbReference type="OrthoDB" id="2522283at2759"/>
<name>A0A0C9SQV4_PAXIN</name>
<feature type="non-terminal residue" evidence="1">
    <location>
        <position position="1"/>
    </location>
</feature>
<accession>A0A0C9SQV4</accession>
<protein>
    <recommendedName>
        <fullName evidence="3">F-box domain-containing protein</fullName>
    </recommendedName>
</protein>
<dbReference type="Proteomes" id="UP000053647">
    <property type="component" value="Unassembled WGS sequence"/>
</dbReference>
<sequence>MPHVPTRGIPLEIVLHIIESACFYDDTVDAAFLSACSLVGKSWSLPAQKLLFKRVQLCSQAAYNSFVCAVNGSTQRGRILANSVLQMRVVLDNNQPGPLKQACFAHAVTLCPNLRELNLALYGCGEPGKDVVGSPALERMRRPAPSFERSTLDLLRTGPSITSLRFSNWSDNDQSIVQLLDIWPTLTSLSITGKTPHFSPGLTHPPYACPLTRVTMDCQVEPSLDFLQWLLHGSSQAKSLRAIELDRQPSLDLLDYLTRTHGESIHELALPSCRTLEHANAVIRCRSLRDLRMEGASTSPVVFRKVPAGIRRIAFGMDEDTSLQHVIEAVNTRDELETVTVNIWAKGGSHRELSRLKMACAFRGVDLRITSDVRVHRAMVRS</sequence>
<dbReference type="SUPFAM" id="SSF52047">
    <property type="entry name" value="RNI-like"/>
    <property type="match status" value="1"/>
</dbReference>
<dbReference type="AlphaFoldDB" id="A0A0C9SQV4"/>
<gene>
    <name evidence="1" type="ORF">PAXINDRAFT_172314</name>
</gene>
<reference evidence="2" key="2">
    <citation type="submission" date="2015-01" db="EMBL/GenBank/DDBJ databases">
        <title>Evolutionary Origins and Diversification of the Mycorrhizal Mutualists.</title>
        <authorList>
            <consortium name="DOE Joint Genome Institute"/>
            <consortium name="Mycorrhizal Genomics Consortium"/>
            <person name="Kohler A."/>
            <person name="Kuo A."/>
            <person name="Nagy L.G."/>
            <person name="Floudas D."/>
            <person name="Copeland A."/>
            <person name="Barry K.W."/>
            <person name="Cichocki N."/>
            <person name="Veneault-Fourrey C."/>
            <person name="LaButti K."/>
            <person name="Lindquist E.A."/>
            <person name="Lipzen A."/>
            <person name="Lundell T."/>
            <person name="Morin E."/>
            <person name="Murat C."/>
            <person name="Riley R."/>
            <person name="Ohm R."/>
            <person name="Sun H."/>
            <person name="Tunlid A."/>
            <person name="Henrissat B."/>
            <person name="Grigoriev I.V."/>
            <person name="Hibbett D.S."/>
            <person name="Martin F."/>
        </authorList>
    </citation>
    <scope>NUCLEOTIDE SEQUENCE [LARGE SCALE GENOMIC DNA]</scope>
    <source>
        <strain evidence="2">ATCC 200175</strain>
    </source>
</reference>
<dbReference type="InterPro" id="IPR032675">
    <property type="entry name" value="LRR_dom_sf"/>
</dbReference>
<keyword evidence="2" id="KW-1185">Reference proteome</keyword>
<evidence type="ECO:0000313" key="1">
    <source>
        <dbReference type="EMBL" id="KIJ09939.1"/>
    </source>
</evidence>
<evidence type="ECO:0000313" key="2">
    <source>
        <dbReference type="Proteomes" id="UP000053647"/>
    </source>
</evidence>
<evidence type="ECO:0008006" key="3">
    <source>
        <dbReference type="Google" id="ProtNLM"/>
    </source>
</evidence>
<dbReference type="Gene3D" id="3.80.10.10">
    <property type="entry name" value="Ribonuclease Inhibitor"/>
    <property type="match status" value="1"/>
</dbReference>
<reference evidence="1 2" key="1">
    <citation type="submission" date="2014-06" db="EMBL/GenBank/DDBJ databases">
        <authorList>
            <consortium name="DOE Joint Genome Institute"/>
            <person name="Kuo A."/>
            <person name="Kohler A."/>
            <person name="Nagy L.G."/>
            <person name="Floudas D."/>
            <person name="Copeland A."/>
            <person name="Barry K.W."/>
            <person name="Cichocki N."/>
            <person name="Veneault-Fourrey C."/>
            <person name="LaButti K."/>
            <person name="Lindquist E.A."/>
            <person name="Lipzen A."/>
            <person name="Lundell T."/>
            <person name="Morin E."/>
            <person name="Murat C."/>
            <person name="Sun H."/>
            <person name="Tunlid A."/>
            <person name="Henrissat B."/>
            <person name="Grigoriev I.V."/>
            <person name="Hibbett D.S."/>
            <person name="Martin F."/>
            <person name="Nordberg H.P."/>
            <person name="Cantor M.N."/>
            <person name="Hua S.X."/>
        </authorList>
    </citation>
    <scope>NUCLEOTIDE SEQUENCE [LARGE SCALE GENOMIC DNA]</scope>
    <source>
        <strain evidence="1 2">ATCC 200175</strain>
    </source>
</reference>